<proteinExistence type="predicted"/>
<comment type="caution">
    <text evidence="4">The sequence shown here is derived from an EMBL/GenBank/DDBJ whole genome shotgun (WGS) entry which is preliminary data.</text>
</comment>
<gene>
    <name evidence="4" type="ORF">IAB02_01520</name>
</gene>
<sequence length="222" mass="24387">MREQLQITRLFDLSNTIAAEIFAGKSYPWEILPLIGDYVLQLGNTLSEEEYERVQPDVWIARDAKIAPSASITGPCIIDHEAELRHCAFIRGKVIVGKKAVVGNSVELKNAILFDGAAVPHFNYVGDSVLGFRAHMGAGAVTSNVKSDKSLVCVRTDDRRIETGLRKFGAMLGDFVEVGCNSVLCPGCVIGRDTTVYPSNLVRGFVPEHHIFKNPKCVIEKK</sequence>
<reference evidence="4" key="2">
    <citation type="journal article" date="2021" name="PeerJ">
        <title>Extensive microbial diversity within the chicken gut microbiome revealed by metagenomics and culture.</title>
        <authorList>
            <person name="Gilroy R."/>
            <person name="Ravi A."/>
            <person name="Getino M."/>
            <person name="Pursley I."/>
            <person name="Horton D.L."/>
            <person name="Alikhan N.F."/>
            <person name="Baker D."/>
            <person name="Gharbi K."/>
            <person name="Hall N."/>
            <person name="Watson M."/>
            <person name="Adriaenssens E.M."/>
            <person name="Foster-Nyarko E."/>
            <person name="Jarju S."/>
            <person name="Secka A."/>
            <person name="Antonio M."/>
            <person name="Oren A."/>
            <person name="Chaudhuri R.R."/>
            <person name="La Ragione R."/>
            <person name="Hildebrand F."/>
            <person name="Pallen M.J."/>
        </authorList>
    </citation>
    <scope>NUCLEOTIDE SEQUENCE</scope>
    <source>
        <strain evidence="4">ChiHcec3-11533</strain>
    </source>
</reference>
<organism evidence="4 5">
    <name type="scientific">Candidatus Pullichristensenella excrementigallinarum</name>
    <dbReference type="NCBI Taxonomy" id="2840907"/>
    <lineage>
        <taxon>Bacteria</taxon>
        <taxon>Bacillati</taxon>
        <taxon>Bacillota</taxon>
        <taxon>Clostridia</taxon>
        <taxon>Candidatus Pullichristensenella</taxon>
    </lineage>
</organism>
<dbReference type="Pfam" id="PF25087">
    <property type="entry name" value="GMPPB_C"/>
    <property type="match status" value="1"/>
</dbReference>
<dbReference type="AlphaFoldDB" id="A0A9D1I9Q4"/>
<dbReference type="InterPro" id="IPR056729">
    <property type="entry name" value="GMPPB_C"/>
</dbReference>
<dbReference type="SUPFAM" id="SSF51161">
    <property type="entry name" value="Trimeric LpxA-like enzymes"/>
    <property type="match status" value="1"/>
</dbReference>
<keyword evidence="2" id="KW-0012">Acyltransferase</keyword>
<dbReference type="InterPro" id="IPR050065">
    <property type="entry name" value="GlmU-like"/>
</dbReference>
<evidence type="ECO:0000256" key="2">
    <source>
        <dbReference type="ARBA" id="ARBA00023315"/>
    </source>
</evidence>
<evidence type="ECO:0000313" key="5">
    <source>
        <dbReference type="Proteomes" id="UP000824072"/>
    </source>
</evidence>
<dbReference type="PANTHER" id="PTHR43584">
    <property type="entry name" value="NUCLEOTIDYL TRANSFERASE"/>
    <property type="match status" value="1"/>
</dbReference>
<name>A0A9D1I9Q4_9FIRM</name>
<reference evidence="4" key="1">
    <citation type="submission" date="2020-10" db="EMBL/GenBank/DDBJ databases">
        <authorList>
            <person name="Gilroy R."/>
        </authorList>
    </citation>
    <scope>NUCLEOTIDE SEQUENCE</scope>
    <source>
        <strain evidence="4">ChiHcec3-11533</strain>
    </source>
</reference>
<dbReference type="InterPro" id="IPR011004">
    <property type="entry name" value="Trimer_LpxA-like_sf"/>
</dbReference>
<keyword evidence="1" id="KW-0808">Transferase</keyword>
<protein>
    <submittedName>
        <fullName evidence="4">UDP-N-acetylglucosamine pyrophosphorylase</fullName>
    </submittedName>
</protein>
<accession>A0A9D1I9Q4</accession>
<feature type="domain" description="Mannose-1-phosphate guanyltransferase C-terminal" evidence="3">
    <location>
        <begin position="72"/>
        <end position="194"/>
    </location>
</feature>
<dbReference type="GO" id="GO:0016746">
    <property type="term" value="F:acyltransferase activity"/>
    <property type="evidence" value="ECO:0007669"/>
    <property type="project" value="UniProtKB-KW"/>
</dbReference>
<dbReference type="Proteomes" id="UP000824072">
    <property type="component" value="Unassembled WGS sequence"/>
</dbReference>
<evidence type="ECO:0000313" key="4">
    <source>
        <dbReference type="EMBL" id="HIU33218.1"/>
    </source>
</evidence>
<dbReference type="PANTHER" id="PTHR43584:SF8">
    <property type="entry name" value="N-ACETYLMURAMATE ALPHA-1-PHOSPHATE URIDYLYLTRANSFERASE"/>
    <property type="match status" value="1"/>
</dbReference>
<evidence type="ECO:0000259" key="3">
    <source>
        <dbReference type="Pfam" id="PF25087"/>
    </source>
</evidence>
<dbReference type="Gene3D" id="2.160.10.10">
    <property type="entry name" value="Hexapeptide repeat proteins"/>
    <property type="match status" value="1"/>
</dbReference>
<dbReference type="GO" id="GO:0016779">
    <property type="term" value="F:nucleotidyltransferase activity"/>
    <property type="evidence" value="ECO:0007669"/>
    <property type="project" value="UniProtKB-ARBA"/>
</dbReference>
<dbReference type="EMBL" id="DVMU01000035">
    <property type="protein sequence ID" value="HIU33218.1"/>
    <property type="molecule type" value="Genomic_DNA"/>
</dbReference>
<evidence type="ECO:0000256" key="1">
    <source>
        <dbReference type="ARBA" id="ARBA00022679"/>
    </source>
</evidence>